<reference evidence="5 6" key="1">
    <citation type="submission" date="2016-12" db="EMBL/GenBank/DDBJ databases">
        <authorList>
            <person name="Song W.-J."/>
            <person name="Kurnit D.M."/>
        </authorList>
    </citation>
    <scope>NUCLEOTIDE SEQUENCE [LARGE SCALE GENOMIC DNA]</scope>
    <source>
        <strain evidence="5 6">ATCC 43942</strain>
    </source>
</reference>
<feature type="domain" description="HTH gntR-type" evidence="4">
    <location>
        <begin position="9"/>
        <end position="77"/>
    </location>
</feature>
<dbReference type="GO" id="GO:0003677">
    <property type="term" value="F:DNA binding"/>
    <property type="evidence" value="ECO:0007669"/>
    <property type="project" value="UniProtKB-KW"/>
</dbReference>
<dbReference type="KEGG" id="vga:BSQ33_00325"/>
<dbReference type="Pfam" id="PF00392">
    <property type="entry name" value="GntR"/>
    <property type="match status" value="1"/>
</dbReference>
<evidence type="ECO:0000256" key="2">
    <source>
        <dbReference type="ARBA" id="ARBA00023125"/>
    </source>
</evidence>
<dbReference type="SUPFAM" id="SSF48008">
    <property type="entry name" value="GntR ligand-binding domain-like"/>
    <property type="match status" value="1"/>
</dbReference>
<dbReference type="PANTHER" id="PTHR43537:SF5">
    <property type="entry name" value="UXU OPERON TRANSCRIPTIONAL REGULATOR"/>
    <property type="match status" value="1"/>
</dbReference>
<protein>
    <submittedName>
        <fullName evidence="5">GntR family transcriptional regulator</fullName>
    </submittedName>
</protein>
<evidence type="ECO:0000313" key="5">
    <source>
        <dbReference type="EMBL" id="ASA57016.1"/>
    </source>
</evidence>
<dbReference type="RefSeq" id="WP_072957502.1">
    <property type="nucleotide sequence ID" value="NZ_FULF01000053.1"/>
</dbReference>
<keyword evidence="1" id="KW-0805">Transcription regulation</keyword>
<name>A0A1Z2SIM7_VIBGA</name>
<dbReference type="InterPro" id="IPR000524">
    <property type="entry name" value="Tscrpt_reg_HTH_GntR"/>
</dbReference>
<dbReference type="Pfam" id="PF07729">
    <property type="entry name" value="FCD"/>
    <property type="match status" value="1"/>
</dbReference>
<proteinExistence type="predicted"/>
<dbReference type="Proteomes" id="UP000196708">
    <property type="component" value="Chromosome 1"/>
</dbReference>
<dbReference type="Gene3D" id="1.20.120.530">
    <property type="entry name" value="GntR ligand-binding domain-like"/>
    <property type="match status" value="1"/>
</dbReference>
<evidence type="ECO:0000256" key="3">
    <source>
        <dbReference type="ARBA" id="ARBA00023163"/>
    </source>
</evidence>
<dbReference type="InterPro" id="IPR036388">
    <property type="entry name" value="WH-like_DNA-bd_sf"/>
</dbReference>
<dbReference type="SMART" id="SM00895">
    <property type="entry name" value="FCD"/>
    <property type="match status" value="1"/>
</dbReference>
<dbReference type="SUPFAM" id="SSF46785">
    <property type="entry name" value="Winged helix' DNA-binding domain"/>
    <property type="match status" value="1"/>
</dbReference>
<sequence>MSLKAIKKHNVVDVVYDQIKANICNNIWPPGTKIPSEPKLADLFEVSRVSIRSAVQKLRDYGIVVTYQGKGTFVSEEFDQEMFNQDFVKPVMHLSESDFFDMLTFRKTVEFKCIQLAVKYATESDLEAMEKALSQMWLFTHEYKKYSLADYDFHLAIVKASHNSMFILAMTLMKDMYLYYLEEINRVFGISRKSIDAHREVYLAIAERNAEKAIQILDEAMGDNVDALEKFGE</sequence>
<dbReference type="PROSITE" id="PS50949">
    <property type="entry name" value="HTH_GNTR"/>
    <property type="match status" value="1"/>
</dbReference>
<evidence type="ECO:0000256" key="1">
    <source>
        <dbReference type="ARBA" id="ARBA00023015"/>
    </source>
</evidence>
<dbReference type="AlphaFoldDB" id="A0A1Z2SIM7"/>
<dbReference type="OrthoDB" id="5450856at2"/>
<dbReference type="PRINTS" id="PR00035">
    <property type="entry name" value="HTHGNTR"/>
</dbReference>
<dbReference type="SMART" id="SM00345">
    <property type="entry name" value="HTH_GNTR"/>
    <property type="match status" value="1"/>
</dbReference>
<accession>A0A1Z2SIM7</accession>
<dbReference type="EMBL" id="CP018835">
    <property type="protein sequence ID" value="ASA57016.1"/>
    <property type="molecule type" value="Genomic_DNA"/>
</dbReference>
<keyword evidence="3" id="KW-0804">Transcription</keyword>
<dbReference type="InterPro" id="IPR011711">
    <property type="entry name" value="GntR_C"/>
</dbReference>
<dbReference type="PANTHER" id="PTHR43537">
    <property type="entry name" value="TRANSCRIPTIONAL REGULATOR, GNTR FAMILY"/>
    <property type="match status" value="1"/>
</dbReference>
<dbReference type="GO" id="GO:0003700">
    <property type="term" value="F:DNA-binding transcription factor activity"/>
    <property type="evidence" value="ECO:0007669"/>
    <property type="project" value="InterPro"/>
</dbReference>
<keyword evidence="2" id="KW-0238">DNA-binding</keyword>
<dbReference type="InterPro" id="IPR008920">
    <property type="entry name" value="TF_FadR/GntR_C"/>
</dbReference>
<organism evidence="5 6">
    <name type="scientific">Vibrio gazogenes</name>
    <dbReference type="NCBI Taxonomy" id="687"/>
    <lineage>
        <taxon>Bacteria</taxon>
        <taxon>Pseudomonadati</taxon>
        <taxon>Pseudomonadota</taxon>
        <taxon>Gammaproteobacteria</taxon>
        <taxon>Vibrionales</taxon>
        <taxon>Vibrionaceae</taxon>
        <taxon>Vibrio</taxon>
    </lineage>
</organism>
<gene>
    <name evidence="5" type="ORF">BSQ33_00325</name>
</gene>
<dbReference type="CDD" id="cd07377">
    <property type="entry name" value="WHTH_GntR"/>
    <property type="match status" value="1"/>
</dbReference>
<dbReference type="Gene3D" id="1.10.10.10">
    <property type="entry name" value="Winged helix-like DNA-binding domain superfamily/Winged helix DNA-binding domain"/>
    <property type="match status" value="1"/>
</dbReference>
<evidence type="ECO:0000259" key="4">
    <source>
        <dbReference type="PROSITE" id="PS50949"/>
    </source>
</evidence>
<dbReference type="InterPro" id="IPR036390">
    <property type="entry name" value="WH_DNA-bd_sf"/>
</dbReference>
<evidence type="ECO:0000313" key="6">
    <source>
        <dbReference type="Proteomes" id="UP000196708"/>
    </source>
</evidence>